<evidence type="ECO:0000256" key="5">
    <source>
        <dbReference type="ARBA" id="ARBA00037974"/>
    </source>
</evidence>
<dbReference type="AlphaFoldDB" id="A0A7C8HES0"/>
<dbReference type="InterPro" id="IPR004839">
    <property type="entry name" value="Aminotransferase_I/II_large"/>
</dbReference>
<dbReference type="GO" id="GO:0047804">
    <property type="term" value="F:cysteine-S-conjugate beta-lyase activity"/>
    <property type="evidence" value="ECO:0007669"/>
    <property type="project" value="UniProtKB-EC"/>
</dbReference>
<sequence length="393" mass="45433">MNYNFDEIIDRKNTNSIKYDFAVERGMPEDVIPLWVADMDFKTPPAVIEALVKTAQHGIFGYSDNKKEYFEAVCNWYSTRFNWRVQKEWIVKTPGVVFGIAAAVRALTEKGDAVMIQQPVYYPFSELILTNGRQLINNPLVYKEGKYYMDFNDFEEKIKEYKVKLFILCSPHNPVGRVWTKEELTRVGDICLKHNVIVVSDEIHGDFIYKGNEHFVFANLKPEYMNNSIICTAPSKTFNLAGLQVSNIFIPSKELRKKFKEELRRTGYSQVNTMGLVACQAAYEHGTEWLEALKDYLKGNLDFIREFLAERLPQIKLVEPEGTYLVWLDCKGLNLSEAELEHLIISKAKLWLDGGTMFGREGEGFQRINIACPRVILEKAFLQLEKAIKEYVR</sequence>
<feature type="domain" description="Aminotransferase class I/classII large" evidence="6">
    <location>
        <begin position="30"/>
        <end position="372"/>
    </location>
</feature>
<dbReference type="OrthoDB" id="9802872at2"/>
<reference evidence="7 8" key="1">
    <citation type="submission" date="2019-12" db="EMBL/GenBank/DDBJ databases">
        <title>Defluviitalea raffinosedens, isolated from a biogas fermenter, genome sequencing and characterization.</title>
        <authorList>
            <person name="Rettenmaier R."/>
            <person name="Schneider M."/>
            <person name="Neuhaus K."/>
            <person name="Liebl W."/>
            <person name="Zverlov V."/>
        </authorList>
    </citation>
    <scope>NUCLEOTIDE SEQUENCE [LARGE SCALE GENOMIC DNA]</scope>
    <source>
        <strain evidence="7 8">249c-K6</strain>
    </source>
</reference>
<dbReference type="EC" id="4.4.1.13" evidence="2"/>
<dbReference type="InterPro" id="IPR051798">
    <property type="entry name" value="Class-II_PLP-Dep_Aminotrans"/>
</dbReference>
<proteinExistence type="inferred from homology"/>
<dbReference type="InterPro" id="IPR027619">
    <property type="entry name" value="C-S_lyase_PatB-like"/>
</dbReference>
<gene>
    <name evidence="7" type="ORF">GND95_07380</name>
</gene>
<organism evidence="7 8">
    <name type="scientific">Defluviitalea raffinosedens</name>
    <dbReference type="NCBI Taxonomy" id="1450156"/>
    <lineage>
        <taxon>Bacteria</taxon>
        <taxon>Bacillati</taxon>
        <taxon>Bacillota</taxon>
        <taxon>Clostridia</taxon>
        <taxon>Lachnospirales</taxon>
        <taxon>Defluviitaleaceae</taxon>
        <taxon>Defluviitalea</taxon>
    </lineage>
</organism>
<evidence type="ECO:0000256" key="1">
    <source>
        <dbReference type="ARBA" id="ARBA00001933"/>
    </source>
</evidence>
<dbReference type="Pfam" id="PF00155">
    <property type="entry name" value="Aminotran_1_2"/>
    <property type="match status" value="1"/>
</dbReference>
<protein>
    <recommendedName>
        <fullName evidence="2">cysteine-S-conjugate beta-lyase</fullName>
        <ecNumber evidence="2">4.4.1.13</ecNumber>
    </recommendedName>
</protein>
<dbReference type="GO" id="GO:0030170">
    <property type="term" value="F:pyridoxal phosphate binding"/>
    <property type="evidence" value="ECO:0007669"/>
    <property type="project" value="InterPro"/>
</dbReference>
<dbReference type="PANTHER" id="PTHR43525:SF1">
    <property type="entry name" value="PROTEIN MALY"/>
    <property type="match status" value="1"/>
</dbReference>
<name>A0A7C8HES0_9FIRM</name>
<evidence type="ECO:0000256" key="4">
    <source>
        <dbReference type="ARBA" id="ARBA00023239"/>
    </source>
</evidence>
<dbReference type="Gene3D" id="3.90.1150.10">
    <property type="entry name" value="Aspartate Aminotransferase, domain 1"/>
    <property type="match status" value="1"/>
</dbReference>
<keyword evidence="3" id="KW-0663">Pyridoxal phosphate</keyword>
<comment type="similarity">
    <text evidence="5">Belongs to the class-II pyridoxal-phosphate-dependent aminotransferase family. MalY/PatB cystathionine beta-lyase subfamily.</text>
</comment>
<dbReference type="InterPro" id="IPR015424">
    <property type="entry name" value="PyrdxlP-dep_Trfase"/>
</dbReference>
<evidence type="ECO:0000313" key="8">
    <source>
        <dbReference type="Proteomes" id="UP000483018"/>
    </source>
</evidence>
<evidence type="ECO:0000256" key="2">
    <source>
        <dbReference type="ARBA" id="ARBA00012224"/>
    </source>
</evidence>
<dbReference type="RefSeq" id="WP_158740216.1">
    <property type="nucleotide sequence ID" value="NZ_JAFBEP010000002.1"/>
</dbReference>
<comment type="caution">
    <text evidence="7">The sequence shown here is derived from an EMBL/GenBank/DDBJ whole genome shotgun (WGS) entry which is preliminary data.</text>
</comment>
<evidence type="ECO:0000256" key="3">
    <source>
        <dbReference type="ARBA" id="ARBA00022898"/>
    </source>
</evidence>
<dbReference type="Gene3D" id="3.40.640.10">
    <property type="entry name" value="Type I PLP-dependent aspartate aminotransferase-like (Major domain)"/>
    <property type="match status" value="1"/>
</dbReference>
<evidence type="ECO:0000313" key="7">
    <source>
        <dbReference type="EMBL" id="KAE9634487.1"/>
    </source>
</evidence>
<comment type="cofactor">
    <cofactor evidence="1">
        <name>pyridoxal 5'-phosphate</name>
        <dbReference type="ChEBI" id="CHEBI:597326"/>
    </cofactor>
</comment>
<dbReference type="EMBL" id="WSLF01000005">
    <property type="protein sequence ID" value="KAE9634487.1"/>
    <property type="molecule type" value="Genomic_DNA"/>
</dbReference>
<dbReference type="InterPro" id="IPR015422">
    <property type="entry name" value="PyrdxlP-dep_Trfase_small"/>
</dbReference>
<accession>A0A7C8HES0</accession>
<dbReference type="NCBIfam" id="TIGR04350">
    <property type="entry name" value="C_S_lyase_PatB"/>
    <property type="match status" value="1"/>
</dbReference>
<dbReference type="InterPro" id="IPR015421">
    <property type="entry name" value="PyrdxlP-dep_Trfase_major"/>
</dbReference>
<dbReference type="CDD" id="cd00609">
    <property type="entry name" value="AAT_like"/>
    <property type="match status" value="1"/>
</dbReference>
<dbReference type="PANTHER" id="PTHR43525">
    <property type="entry name" value="PROTEIN MALY"/>
    <property type="match status" value="1"/>
</dbReference>
<dbReference type="SUPFAM" id="SSF53383">
    <property type="entry name" value="PLP-dependent transferases"/>
    <property type="match status" value="1"/>
</dbReference>
<keyword evidence="4 7" id="KW-0456">Lyase</keyword>
<dbReference type="Proteomes" id="UP000483018">
    <property type="component" value="Unassembled WGS sequence"/>
</dbReference>
<keyword evidence="8" id="KW-1185">Reference proteome</keyword>
<evidence type="ECO:0000259" key="6">
    <source>
        <dbReference type="Pfam" id="PF00155"/>
    </source>
</evidence>